<dbReference type="SUPFAM" id="SSF53335">
    <property type="entry name" value="S-adenosyl-L-methionine-dependent methyltransferases"/>
    <property type="match status" value="1"/>
</dbReference>
<dbReference type="InterPro" id="IPR029063">
    <property type="entry name" value="SAM-dependent_MTases_sf"/>
</dbReference>
<name>A0A8H4CVK5_COLGL</name>
<dbReference type="PANTHER" id="PTHR21008:SF1">
    <property type="entry name" value="25S RRNA (ADENINE(2142)-N(1))-METHYLTRANSFERASE"/>
    <property type="match status" value="1"/>
</dbReference>
<dbReference type="Pfam" id="PF11968">
    <property type="entry name" value="Bmt2"/>
    <property type="match status" value="1"/>
</dbReference>
<evidence type="ECO:0000256" key="2">
    <source>
        <dbReference type="ARBA" id="ARBA00022679"/>
    </source>
</evidence>
<keyword evidence="3 4" id="KW-0949">S-adenosyl-L-methionine</keyword>
<accession>A0A8H4CVK5</accession>
<comment type="function">
    <text evidence="4">S-adenosyl-L-methionine-dependent methyltransferase that specifically methylates the N(1) position of an adenine present in helix 65 in 25S rRNA.</text>
</comment>
<evidence type="ECO:0000256" key="5">
    <source>
        <dbReference type="SAM" id="MobiDB-lite"/>
    </source>
</evidence>
<keyword evidence="7" id="KW-1185">Reference proteome</keyword>
<comment type="subcellular location">
    <subcellularLocation>
        <location evidence="4">Nucleus</location>
        <location evidence="4">Nucleolus</location>
    </subcellularLocation>
</comment>
<dbReference type="EMBL" id="WVTB01000010">
    <property type="protein sequence ID" value="KAF3810661.1"/>
    <property type="molecule type" value="Genomic_DNA"/>
</dbReference>
<keyword evidence="1 4" id="KW-0489">Methyltransferase</keyword>
<dbReference type="GO" id="GO:0016433">
    <property type="term" value="F:rRNA (adenine) methyltransferase activity"/>
    <property type="evidence" value="ECO:0007669"/>
    <property type="project" value="UniProtKB-UniRule"/>
</dbReference>
<evidence type="ECO:0000256" key="3">
    <source>
        <dbReference type="ARBA" id="ARBA00022691"/>
    </source>
</evidence>
<proteinExistence type="inferred from homology"/>
<feature type="binding site" evidence="4">
    <location>
        <position position="148"/>
    </location>
    <ligand>
        <name>S-adenosyl-L-methionine</name>
        <dbReference type="ChEBI" id="CHEBI:59789"/>
    </ligand>
</feature>
<evidence type="ECO:0000256" key="1">
    <source>
        <dbReference type="ARBA" id="ARBA00022603"/>
    </source>
</evidence>
<gene>
    <name evidence="6" type="ORF">GCG54_00006569</name>
</gene>
<dbReference type="GeneID" id="69013717"/>
<dbReference type="HAMAP" id="MF_03044">
    <property type="entry name" value="BMT2"/>
    <property type="match status" value="1"/>
</dbReference>
<dbReference type="InterPro" id="IPR021867">
    <property type="entry name" value="Bmt2/SAMTOR"/>
</dbReference>
<feature type="region of interest" description="Disordered" evidence="5">
    <location>
        <begin position="1"/>
        <end position="34"/>
    </location>
</feature>
<keyword evidence="4" id="KW-0539">Nucleus</keyword>
<protein>
    <recommendedName>
        <fullName evidence="4">25S rRNA adenine-N(1) methyltransferase</fullName>
        <ecNumber evidence="4">2.1.1.-</ecNumber>
    </recommendedName>
</protein>
<evidence type="ECO:0000313" key="7">
    <source>
        <dbReference type="Proteomes" id="UP000613401"/>
    </source>
</evidence>
<dbReference type="PANTHER" id="PTHR21008">
    <property type="entry name" value="S-ADENOSYLMETHIONINE SENSOR UPSTREAM OF MTORC1-RELATED"/>
    <property type="match status" value="1"/>
</dbReference>
<evidence type="ECO:0000256" key="4">
    <source>
        <dbReference type="HAMAP-Rule" id="MF_03044"/>
    </source>
</evidence>
<dbReference type="AlphaFoldDB" id="A0A8H4CVK5"/>
<dbReference type="RefSeq" id="XP_045269820.1">
    <property type="nucleotide sequence ID" value="XM_045406568.1"/>
</dbReference>
<comment type="similarity">
    <text evidence="4">Belongs to the BMT2 family.</text>
</comment>
<feature type="binding site" evidence="4">
    <location>
        <position position="128"/>
    </location>
    <ligand>
        <name>S-adenosyl-L-methionine</name>
        <dbReference type="ChEBI" id="CHEBI:59789"/>
    </ligand>
</feature>
<reference evidence="6" key="1">
    <citation type="journal article" date="2020" name="Phytopathology">
        <title>Genome sequence and comparative analysis of Colletotrichum gloeosporioides isolated from Liriodendron leaves.</title>
        <authorList>
            <person name="Fu F.F."/>
            <person name="Hao Z."/>
            <person name="Wang P."/>
            <person name="Lu Y."/>
            <person name="Xue L.J."/>
            <person name="Wei G."/>
            <person name="Tian Y."/>
            <person name="Baishi H."/>
            <person name="Xu H."/>
            <person name="Shi J."/>
            <person name="Cheng T."/>
            <person name="Wang G."/>
            <person name="Yi Y."/>
            <person name="Chen J."/>
        </authorList>
    </citation>
    <scope>NUCLEOTIDE SEQUENCE</scope>
    <source>
        <strain evidence="6">Lc1</strain>
    </source>
</reference>
<dbReference type="GO" id="GO:0005730">
    <property type="term" value="C:nucleolus"/>
    <property type="evidence" value="ECO:0007669"/>
    <property type="project" value="UniProtKB-SubCell"/>
</dbReference>
<dbReference type="EC" id="2.1.1.-" evidence="4"/>
<organism evidence="6 7">
    <name type="scientific">Colletotrichum gloeosporioides</name>
    <name type="common">Anthracnose fungus</name>
    <name type="synonym">Glomerella cingulata</name>
    <dbReference type="NCBI Taxonomy" id="474922"/>
    <lineage>
        <taxon>Eukaryota</taxon>
        <taxon>Fungi</taxon>
        <taxon>Dikarya</taxon>
        <taxon>Ascomycota</taxon>
        <taxon>Pezizomycotina</taxon>
        <taxon>Sordariomycetes</taxon>
        <taxon>Hypocreomycetidae</taxon>
        <taxon>Glomerellales</taxon>
        <taxon>Glomerellaceae</taxon>
        <taxon>Colletotrichum</taxon>
        <taxon>Colletotrichum gloeosporioides species complex</taxon>
    </lineage>
</organism>
<dbReference type="OMA" id="FHRTSKW"/>
<comment type="caution">
    <text evidence="6">The sequence shown here is derived from an EMBL/GenBank/DDBJ whole genome shotgun (WGS) entry which is preliminary data.</text>
</comment>
<evidence type="ECO:0000313" key="6">
    <source>
        <dbReference type="EMBL" id="KAF3810661.1"/>
    </source>
</evidence>
<reference evidence="6" key="2">
    <citation type="submission" date="2020-03" db="EMBL/GenBank/DDBJ databases">
        <authorList>
            <person name="Fu F.-F."/>
            <person name="Chen J."/>
        </authorList>
    </citation>
    <scope>NUCLEOTIDE SEQUENCE</scope>
    <source>
        <strain evidence="6">Lc1</strain>
    </source>
</reference>
<keyword evidence="2 4" id="KW-0808">Transferase</keyword>
<sequence length="300" mass="33561">MARQQPTPKLLSSGRPPTLKKAKSISRKETRTLINTHHTLQKKRQQALARNDEKEAAALAAEISSLGGLKEYQQASLQGQRTDRGGDSSKVLLEWLRSANLQSTKTMAAATSDNHGSERRRLRMLEVGALSVGNACSKSGFFEMELIDLNSQQPGILQQDFMERPLPKDDTERFDIISLSLVLNYVPDHSLRGDMLLRTLSFLRQPNDDLPESARSVFPALFIVLPKSCISNSRYFSQGRLVELMTLLGYAQVEVKLTNKLAYSFWKRQGPAQQPMTPFTKTEINPGVTRNNFAITLKAS</sequence>
<dbReference type="Proteomes" id="UP000613401">
    <property type="component" value="Unassembled WGS sequence"/>
</dbReference>